<evidence type="ECO:0000313" key="2">
    <source>
        <dbReference type="Proteomes" id="UP001163321"/>
    </source>
</evidence>
<evidence type="ECO:0000313" key="1">
    <source>
        <dbReference type="EMBL" id="KAI9913808.1"/>
    </source>
</evidence>
<proteinExistence type="predicted"/>
<keyword evidence="2" id="KW-1185">Reference proteome</keyword>
<reference evidence="1 2" key="1">
    <citation type="journal article" date="2022" name="bioRxiv">
        <title>The genome of the oomycete Peronosclerospora sorghi, a cosmopolitan pathogen of maize and sorghum, is inflated with dispersed pseudogenes.</title>
        <authorList>
            <person name="Fletcher K."/>
            <person name="Martin F."/>
            <person name="Isakeit T."/>
            <person name="Cavanaugh K."/>
            <person name="Magill C."/>
            <person name="Michelmore R."/>
        </authorList>
    </citation>
    <scope>NUCLEOTIDE SEQUENCE [LARGE SCALE GENOMIC DNA]</scope>
    <source>
        <strain evidence="1">P6</strain>
    </source>
</reference>
<organism evidence="1 2">
    <name type="scientific">Peronosclerospora sorghi</name>
    <dbReference type="NCBI Taxonomy" id="230839"/>
    <lineage>
        <taxon>Eukaryota</taxon>
        <taxon>Sar</taxon>
        <taxon>Stramenopiles</taxon>
        <taxon>Oomycota</taxon>
        <taxon>Peronosporomycetes</taxon>
        <taxon>Peronosporales</taxon>
        <taxon>Peronosporaceae</taxon>
        <taxon>Peronosclerospora</taxon>
    </lineage>
</organism>
<accession>A0ACC0W4S0</accession>
<dbReference type="EMBL" id="CM047583">
    <property type="protein sequence ID" value="KAI9913808.1"/>
    <property type="molecule type" value="Genomic_DNA"/>
</dbReference>
<gene>
    <name evidence="1" type="ORF">PsorP6_005631</name>
</gene>
<protein>
    <submittedName>
        <fullName evidence="1">Uncharacterized protein</fullName>
    </submittedName>
</protein>
<name>A0ACC0W4S0_9STRA</name>
<dbReference type="Proteomes" id="UP001163321">
    <property type="component" value="Chromosome 4"/>
</dbReference>
<sequence>MQCGSRNPNSIQWILTQDDDDHDATPRLARSRLLFREHAQEVRDHLDPERPGPSKHFAVHIEPPIVVVPQGLNHQRLDLVVPHELGRKERVAQILYDQLGRLPHAPLARVDEIKVAIPRVCVLGLKVDVRAAGRRQLGRQRAPEPLKARVARGRKNGRCVALPCPDTRVVDTAVVHVLLLVACRILLELVVRTQNLLACHGIHGRRIRQNVPDPCVMLARCEHAALEF</sequence>
<comment type="caution">
    <text evidence="1">The sequence shown here is derived from an EMBL/GenBank/DDBJ whole genome shotgun (WGS) entry which is preliminary data.</text>
</comment>